<keyword evidence="4" id="KW-1185">Reference proteome</keyword>
<protein>
    <recommendedName>
        <fullName evidence="5">DUF4352 domain-containing protein</fullName>
    </recommendedName>
</protein>
<evidence type="ECO:0000256" key="1">
    <source>
        <dbReference type="ARBA" id="ARBA00022729"/>
    </source>
</evidence>
<keyword evidence="1" id="KW-0732">Signal</keyword>
<feature type="compositionally biased region" description="Low complexity" evidence="2">
    <location>
        <begin position="38"/>
        <end position="57"/>
    </location>
</feature>
<gene>
    <name evidence="3" type="ORF">LY71_106116</name>
</gene>
<dbReference type="Gene3D" id="2.60.40.1240">
    <property type="match status" value="1"/>
</dbReference>
<dbReference type="InterPro" id="IPR029050">
    <property type="entry name" value="Immunoprotect_excell_Ig-like"/>
</dbReference>
<evidence type="ECO:0008006" key="5">
    <source>
        <dbReference type="Google" id="ProtNLM"/>
    </source>
</evidence>
<accession>A0A2T0TUK3</accession>
<reference evidence="3 4" key="1">
    <citation type="submission" date="2018-03" db="EMBL/GenBank/DDBJ databases">
        <title>Genomic Encyclopedia of Archaeal and Bacterial Type Strains, Phase II (KMG-II): from individual species to whole genera.</title>
        <authorList>
            <person name="Goeker M."/>
        </authorList>
    </citation>
    <scope>NUCLEOTIDE SEQUENCE [LARGE SCALE GENOMIC DNA]</scope>
    <source>
        <strain evidence="3 4">DSM 45416</strain>
    </source>
</reference>
<dbReference type="OrthoDB" id="3831250at2"/>
<feature type="region of interest" description="Disordered" evidence="2">
    <location>
        <begin position="38"/>
        <end position="88"/>
    </location>
</feature>
<dbReference type="AlphaFoldDB" id="A0A2T0TUK3"/>
<evidence type="ECO:0000313" key="4">
    <source>
        <dbReference type="Proteomes" id="UP000239210"/>
    </source>
</evidence>
<evidence type="ECO:0000313" key="3">
    <source>
        <dbReference type="EMBL" id="PRY49339.1"/>
    </source>
</evidence>
<proteinExistence type="predicted"/>
<dbReference type="RefSeq" id="WP_106276974.1">
    <property type="nucleotide sequence ID" value="NZ_PVTG01000006.1"/>
</dbReference>
<feature type="compositionally biased region" description="Pro residues" evidence="2">
    <location>
        <begin position="58"/>
        <end position="71"/>
    </location>
</feature>
<evidence type="ECO:0000256" key="2">
    <source>
        <dbReference type="SAM" id="MobiDB-lite"/>
    </source>
</evidence>
<name>A0A2T0TUK3_9ACTN</name>
<organism evidence="3 4">
    <name type="scientific">Geodermatophilus tzadiensis</name>
    <dbReference type="NCBI Taxonomy" id="1137988"/>
    <lineage>
        <taxon>Bacteria</taxon>
        <taxon>Bacillati</taxon>
        <taxon>Actinomycetota</taxon>
        <taxon>Actinomycetes</taxon>
        <taxon>Geodermatophilales</taxon>
        <taxon>Geodermatophilaceae</taxon>
        <taxon>Geodermatophilus</taxon>
    </lineage>
</organism>
<comment type="caution">
    <text evidence="3">The sequence shown here is derived from an EMBL/GenBank/DDBJ whole genome shotgun (WGS) entry which is preliminary data.</text>
</comment>
<dbReference type="EMBL" id="PVTG01000006">
    <property type="protein sequence ID" value="PRY49339.1"/>
    <property type="molecule type" value="Genomic_DNA"/>
</dbReference>
<dbReference type="Proteomes" id="UP000239210">
    <property type="component" value="Unassembled WGS sequence"/>
</dbReference>
<sequence>MNAPRPDARPRPRRVVLLATLAAVVVLAGLALVLGRGGSAEPASAAPDAATSGGPAAAPSPDPQTPVPVVPGPTEGGDQPPPVLSAVGLDEPAAVGDGVRATVRSVEAIDGTGYGPGNIAGPALRVTVRLDNGTAEPVSLDGVAVDLAYGADSTPGSPLDDPSRAPFSGTLAAGSSAEGVYVFTVPADQRDTVTVQVGYRPGAPVLAFTGAP</sequence>